<evidence type="ECO:0000259" key="5">
    <source>
        <dbReference type="SMART" id="SM00849"/>
    </source>
</evidence>
<dbReference type="InterPro" id="IPR029228">
    <property type="entry name" value="Alkyl_sulf_dimr"/>
</dbReference>
<evidence type="ECO:0000256" key="3">
    <source>
        <dbReference type="ARBA" id="ARBA00022833"/>
    </source>
</evidence>
<dbReference type="SUPFAM" id="SSF56281">
    <property type="entry name" value="Metallo-hydrolase/oxidoreductase"/>
    <property type="match status" value="1"/>
</dbReference>
<dbReference type="Gene3D" id="1.25.40.880">
    <property type="entry name" value="Alkyl sulfatase, dimerisation domain"/>
    <property type="match status" value="1"/>
</dbReference>
<sequence length="608" mass="67588">MTFSPSFSDRADFDNATRGFIHALKPCIIRNSSGRVVWNNDEYDFLQDAECPATAEPKLWRQGQLNSIQGLFQVTDGIYQIRGFDLSNMTVVEGDKGVIVIDPLTSVECAAAALSLYREHRGDRPVTGLIYSHSHVDHFGGAQGVLQPGTSTSIPIIAPEGFMAEATSENIYVGDAMRRRAGYMYGMRLPKGPDGHIGCGLGMMPSSGTMSLIPPNVSICHTGEERTVDGVRIEFQMVPETEAPAEMNFYFPEHKALCIAECATHCLHNIITLRGALVRDAKAWARYLDETAVLYGQKSNVLFGGHNWPTWGQDEIVKFISEQRDLYTYLHDQTVRMMNLGLTGIEIAERFTLPPALQMAWHAQGYYGSVSHNVKGIYQRYLGWFDGNPAHLWEYPAAEAGQRYIDCMGGVDEVVRKARKYASDGDSRFAVTLLGHVIASHPEHKESRLALASVYTKLAYGCENATWRNFYLSGAQDMHSPARPDRPEPPKREYRAALSVEQLLTLLSVQLDGPKAATESFTIDLDLQEQKESWRLILSNGALTYRIKTYHDRSIDTSGLRLTLTKKELVEILNGGRGIRENSSEGDVSLLFKLMRLVGASVPPASLL</sequence>
<dbReference type="SMART" id="SM00849">
    <property type="entry name" value="Lactamase_B"/>
    <property type="match status" value="1"/>
</dbReference>
<feature type="domain" description="Metallo-beta-lactamase" evidence="5">
    <location>
        <begin position="86"/>
        <end position="306"/>
    </location>
</feature>
<dbReference type="InterPro" id="IPR001279">
    <property type="entry name" value="Metallo-B-lactamas"/>
</dbReference>
<dbReference type="SUPFAM" id="SSF55718">
    <property type="entry name" value="SCP-like"/>
    <property type="match status" value="1"/>
</dbReference>
<dbReference type="OrthoDB" id="449487at2759"/>
<dbReference type="InterPro" id="IPR044097">
    <property type="entry name" value="Bds1/SdsA1_MBL-fold"/>
</dbReference>
<dbReference type="GO" id="GO:0046872">
    <property type="term" value="F:metal ion binding"/>
    <property type="evidence" value="ECO:0007669"/>
    <property type="project" value="UniProtKB-KW"/>
</dbReference>
<proteinExistence type="inferred from homology"/>
<comment type="similarity">
    <text evidence="4">Belongs to the metallo-beta-lactamase superfamily. Type III sulfatase family.</text>
</comment>
<organism evidence="6 7">
    <name type="scientific">Aspergillus parasiticus (strain ATCC 56775 / NRRL 5862 / SRRC 143 / SU-1)</name>
    <dbReference type="NCBI Taxonomy" id="1403190"/>
    <lineage>
        <taxon>Eukaryota</taxon>
        <taxon>Fungi</taxon>
        <taxon>Dikarya</taxon>
        <taxon>Ascomycota</taxon>
        <taxon>Pezizomycotina</taxon>
        <taxon>Eurotiomycetes</taxon>
        <taxon>Eurotiomycetidae</taxon>
        <taxon>Eurotiales</taxon>
        <taxon>Aspergillaceae</taxon>
        <taxon>Aspergillus</taxon>
        <taxon>Aspergillus subgen. Circumdati</taxon>
    </lineage>
</organism>
<dbReference type="Pfam" id="PF14864">
    <property type="entry name" value="Alkyl_sulf_C"/>
    <property type="match status" value="1"/>
</dbReference>
<evidence type="ECO:0000313" key="7">
    <source>
        <dbReference type="Proteomes" id="UP000033540"/>
    </source>
</evidence>
<dbReference type="EMBL" id="JZEE01000732">
    <property type="protein sequence ID" value="KJK60696.1"/>
    <property type="molecule type" value="Genomic_DNA"/>
</dbReference>
<dbReference type="Gene3D" id="3.60.15.30">
    <property type="entry name" value="Metallo-beta-lactamase domain"/>
    <property type="match status" value="1"/>
</dbReference>
<keyword evidence="1" id="KW-0479">Metal-binding</keyword>
<evidence type="ECO:0000313" key="6">
    <source>
        <dbReference type="EMBL" id="KJK60696.1"/>
    </source>
</evidence>
<dbReference type="Proteomes" id="UP000033540">
    <property type="component" value="Unassembled WGS sequence"/>
</dbReference>
<accession>A0A0F0I0I5</accession>
<dbReference type="FunFam" id="3.60.15.30:FF:000001">
    <property type="entry name" value="Alkyl/aryl-sulfatase BDS1"/>
    <property type="match status" value="1"/>
</dbReference>
<dbReference type="PANTHER" id="PTHR43223">
    <property type="entry name" value="ALKYL/ARYL-SULFATASE"/>
    <property type="match status" value="1"/>
</dbReference>
<dbReference type="InterPro" id="IPR052195">
    <property type="entry name" value="Bact_Alkyl/Aryl-Sulfatase"/>
</dbReference>
<keyword evidence="3" id="KW-0862">Zinc</keyword>
<dbReference type="InterPro" id="IPR029229">
    <property type="entry name" value="Alkyl_sulf_C"/>
</dbReference>
<name>A0A0F0I0I5_ASPPU</name>
<dbReference type="AlphaFoldDB" id="A0A0F0I0I5"/>
<dbReference type="GO" id="GO:0018741">
    <property type="term" value="F:linear primary-alkylsulfatase activity"/>
    <property type="evidence" value="ECO:0007669"/>
    <property type="project" value="InterPro"/>
</dbReference>
<dbReference type="GO" id="GO:0046983">
    <property type="term" value="F:protein dimerization activity"/>
    <property type="evidence" value="ECO:0007669"/>
    <property type="project" value="InterPro"/>
</dbReference>
<dbReference type="PANTHER" id="PTHR43223:SF1">
    <property type="entry name" value="ALKYL_ARYL-SULFATASE BDS1"/>
    <property type="match status" value="1"/>
</dbReference>
<comment type="caution">
    <text evidence="6">The sequence shown here is derived from an EMBL/GenBank/DDBJ whole genome shotgun (WGS) entry which is preliminary data.</text>
</comment>
<evidence type="ECO:0000256" key="1">
    <source>
        <dbReference type="ARBA" id="ARBA00022723"/>
    </source>
</evidence>
<dbReference type="InterPro" id="IPR038536">
    <property type="entry name" value="Alkyl/aryl-sulf_dimr_sf"/>
</dbReference>
<dbReference type="Pfam" id="PF14863">
    <property type="entry name" value="Alkyl_sulf_dimr"/>
    <property type="match status" value="1"/>
</dbReference>
<dbReference type="GO" id="GO:0018909">
    <property type="term" value="P:dodecyl sulfate metabolic process"/>
    <property type="evidence" value="ECO:0007669"/>
    <property type="project" value="InterPro"/>
</dbReference>
<dbReference type="CDD" id="cd07710">
    <property type="entry name" value="arylsulfatase_Sdsa1-like_MBL-fold"/>
    <property type="match status" value="1"/>
</dbReference>
<keyword evidence="2" id="KW-0378">Hydrolase</keyword>
<gene>
    <name evidence="6" type="ORF">P875_00053121</name>
</gene>
<protein>
    <recommendedName>
        <fullName evidence="5">Metallo-beta-lactamase domain-containing protein</fullName>
    </recommendedName>
</protein>
<evidence type="ECO:0000256" key="2">
    <source>
        <dbReference type="ARBA" id="ARBA00022801"/>
    </source>
</evidence>
<dbReference type="Pfam" id="PF00753">
    <property type="entry name" value="Lactamase_B"/>
    <property type="match status" value="1"/>
</dbReference>
<dbReference type="InterPro" id="IPR036866">
    <property type="entry name" value="RibonucZ/Hydroxyglut_hydro"/>
</dbReference>
<dbReference type="InterPro" id="IPR036527">
    <property type="entry name" value="SCP2_sterol-bd_dom_sf"/>
</dbReference>
<dbReference type="Gene3D" id="3.30.1050.10">
    <property type="entry name" value="SCP2 sterol-binding domain"/>
    <property type="match status" value="1"/>
</dbReference>
<reference evidence="6 7" key="1">
    <citation type="submission" date="2015-02" db="EMBL/GenBank/DDBJ databases">
        <title>Draft genome sequence of Aspergillus parasiticus SU-1.</title>
        <authorList>
            <person name="Yu J."/>
            <person name="Fedorova N."/>
            <person name="Yin Y."/>
            <person name="Losada L."/>
            <person name="Zafar N."/>
            <person name="Taujale R."/>
            <person name="Ehrlich K.C."/>
            <person name="Bhatnagar D."/>
            <person name="Cleveland T.E."/>
            <person name="Bennett J.W."/>
            <person name="Nierman W.C."/>
        </authorList>
    </citation>
    <scope>NUCLEOTIDE SEQUENCE [LARGE SCALE GENOMIC DNA]</scope>
    <source>
        <strain evidence="7">ATCC 56775 / NRRL 5862 / SRRC 143 / SU-1</strain>
    </source>
</reference>
<evidence type="ECO:0000256" key="4">
    <source>
        <dbReference type="ARBA" id="ARBA00033751"/>
    </source>
</evidence>